<feature type="region of interest" description="Disordered" evidence="2">
    <location>
        <begin position="183"/>
        <end position="202"/>
    </location>
</feature>
<accession>K9ZQC0</accession>
<dbReference type="PATRIC" id="fig|272123.3.peg.6175"/>
<geneLocation type="plasmid" evidence="3 4">
    <name>pANACY.01</name>
</geneLocation>
<keyword evidence="3" id="KW-0614">Plasmid</keyword>
<reference evidence="4" key="1">
    <citation type="journal article" date="2013" name="Proc. Natl. Acad. Sci. U.S.A.">
        <title>Improving the coverage of the cyanobacterial phylum using diversity-driven genome sequencing.</title>
        <authorList>
            <person name="Shih P.M."/>
            <person name="Wu D."/>
            <person name="Latifi A."/>
            <person name="Axen S.D."/>
            <person name="Fewer D.P."/>
            <person name="Talla E."/>
            <person name="Calteau A."/>
            <person name="Cai F."/>
            <person name="Tandeau de Marsac N."/>
            <person name="Rippka R."/>
            <person name="Herdman M."/>
            <person name="Sivonen K."/>
            <person name="Coursin T."/>
            <person name="Laurent T."/>
            <person name="Goodwin L."/>
            <person name="Nolan M."/>
            <person name="Davenport K.W."/>
            <person name="Han C.S."/>
            <person name="Rubin E.M."/>
            <person name="Eisen J.A."/>
            <person name="Woyke T."/>
            <person name="Gugger M."/>
            <person name="Kerfeld C.A."/>
        </authorList>
    </citation>
    <scope>NUCLEOTIDE SEQUENCE [LARGE SCALE GENOMIC DNA]</scope>
    <source>
        <strain evidence="4">ATCC 27899 / PCC 7122</strain>
    </source>
</reference>
<evidence type="ECO:0000256" key="1">
    <source>
        <dbReference type="SAM" id="Coils"/>
    </source>
</evidence>
<keyword evidence="1" id="KW-0175">Coiled coil</keyword>
<keyword evidence="4" id="KW-1185">Reference proteome</keyword>
<evidence type="ECO:0000313" key="3">
    <source>
        <dbReference type="EMBL" id="AFZ60999.1"/>
    </source>
</evidence>
<dbReference type="RefSeq" id="WP_015217610.1">
    <property type="nucleotide sequence ID" value="NC_019772.1"/>
</dbReference>
<dbReference type="AlphaFoldDB" id="K9ZQC0"/>
<name>K9ZQC0_ANACC</name>
<evidence type="ECO:0000313" key="4">
    <source>
        <dbReference type="Proteomes" id="UP000010474"/>
    </source>
</evidence>
<dbReference type="EMBL" id="CP003660">
    <property type="protein sequence ID" value="AFZ60999.1"/>
    <property type="molecule type" value="Genomic_DNA"/>
</dbReference>
<gene>
    <name evidence="3" type="ordered locus">Anacy_5694</name>
</gene>
<evidence type="ECO:0000256" key="2">
    <source>
        <dbReference type="SAM" id="MobiDB-lite"/>
    </source>
</evidence>
<sequence>MTRKIERESINFKLPKPLVNALRAKARELETTATDLVIQGLDYVLNLTQEQTGERIENNLENRLHQLETELQKLTNNIEARTESSVEIKAGQDSKRLSNLEQNLETLARRLDILEQALLAGKYGGSQKPRRSSYPYQQQEVTIQPFPAQNLAQRLGLTASSLSAEREKLTTKEFISWTRNRDPRSIGWEYHPEDDLYHPLPQ</sequence>
<dbReference type="HOGENOM" id="CLU_121349_0_0_3"/>
<proteinExistence type="predicted"/>
<dbReference type="KEGG" id="acy:Anacy_5694"/>
<organism evidence="3 4">
    <name type="scientific">Anabaena cylindrica (strain ATCC 27899 / PCC 7122)</name>
    <dbReference type="NCBI Taxonomy" id="272123"/>
    <lineage>
        <taxon>Bacteria</taxon>
        <taxon>Bacillati</taxon>
        <taxon>Cyanobacteriota</taxon>
        <taxon>Cyanophyceae</taxon>
        <taxon>Nostocales</taxon>
        <taxon>Nostocaceae</taxon>
        <taxon>Anabaena</taxon>
    </lineage>
</organism>
<dbReference type="OrthoDB" id="518033at2"/>
<protein>
    <submittedName>
        <fullName evidence="3">Uncharacterized protein</fullName>
    </submittedName>
</protein>
<feature type="coiled-coil region" evidence="1">
    <location>
        <begin position="19"/>
        <end position="117"/>
    </location>
</feature>
<dbReference type="Proteomes" id="UP000010474">
    <property type="component" value="Plasmid pANACY.01"/>
</dbReference>